<sequence length="202" mass="23003">MADGTTEKAPLPFCGGRGVLLYMNRVVRPHNARARVYCSLPFFAKRLKLPRTNNPRRTGNDKRKEGLCMIEMPSRLEGKQFQLYHLEEQLKPMGYTIGGGWDYDHGYFDYKIADDAGYQFLRVPFRAVDGQLDSHGTTVELGRPFLLAHKYQRGIDDFADVGNISASFNQFAEPQDPDATVPERYISVGKALVQELERRLLD</sequence>
<evidence type="ECO:0008006" key="3">
    <source>
        <dbReference type="Google" id="ProtNLM"/>
    </source>
</evidence>
<dbReference type="Pfam" id="PF08868">
    <property type="entry name" value="YugN"/>
    <property type="match status" value="1"/>
</dbReference>
<dbReference type="Proteomes" id="UP000018339">
    <property type="component" value="Unassembled WGS sequence"/>
</dbReference>
<gene>
    <name evidence="1" type="ORF">T260_10890</name>
</gene>
<dbReference type="InterPro" id="IPR014967">
    <property type="entry name" value="Uncharacterised_YugN-like"/>
</dbReference>
<dbReference type="EMBL" id="AYSF01000053">
    <property type="protein sequence ID" value="ESU71851.1"/>
    <property type="molecule type" value="Genomic_DNA"/>
</dbReference>
<name>A0A7U9JA83_GEOTM</name>
<reference evidence="1 2" key="1">
    <citation type="journal article" date="2014" name="Genome Announc.">
        <title>Draft Genome Sequence of Geobacillus thermopakistaniensis Strain MAS1.</title>
        <authorList>
            <person name="Siddiqui M.A."/>
            <person name="Rashid N."/>
            <person name="Ayyampalayam S."/>
            <person name="Whitman W.B."/>
        </authorList>
    </citation>
    <scope>NUCLEOTIDE SEQUENCE [LARGE SCALE GENOMIC DNA]</scope>
    <source>
        <strain evidence="1 2">MAS1</strain>
    </source>
</reference>
<accession>A0A7U9JA83</accession>
<comment type="caution">
    <text evidence="1">The sequence shown here is derived from an EMBL/GenBank/DDBJ whole genome shotgun (WGS) entry which is preliminary data.</text>
</comment>
<keyword evidence="2" id="KW-1185">Reference proteome</keyword>
<dbReference type="InterPro" id="IPR036491">
    <property type="entry name" value="YugN-like_sf"/>
</dbReference>
<dbReference type="SUPFAM" id="SSF160755">
    <property type="entry name" value="YugN-like"/>
    <property type="match status" value="1"/>
</dbReference>
<proteinExistence type="predicted"/>
<evidence type="ECO:0000313" key="2">
    <source>
        <dbReference type="Proteomes" id="UP000018339"/>
    </source>
</evidence>
<dbReference type="Gene3D" id="3.30.310.100">
    <property type="entry name" value="YugN-like"/>
    <property type="match status" value="1"/>
</dbReference>
<evidence type="ECO:0000313" key="1">
    <source>
        <dbReference type="EMBL" id="ESU71851.1"/>
    </source>
</evidence>
<organism evidence="1 2">
    <name type="scientific">Geobacillus thermopakistaniensis (strain MAS1)</name>
    <dbReference type="NCBI Taxonomy" id="1408282"/>
    <lineage>
        <taxon>Bacteria</taxon>
        <taxon>Bacillati</taxon>
        <taxon>Bacillota</taxon>
        <taxon>Bacilli</taxon>
        <taxon>Bacillales</taxon>
        <taxon>Anoxybacillaceae</taxon>
        <taxon>Geobacillus</taxon>
    </lineage>
</organism>
<protein>
    <recommendedName>
        <fullName evidence="3">YugN-like family protein</fullName>
    </recommendedName>
</protein>
<dbReference type="AlphaFoldDB" id="A0A7U9JA83"/>